<evidence type="ECO:0000256" key="1">
    <source>
        <dbReference type="SAM" id="Phobius"/>
    </source>
</evidence>
<dbReference type="PANTHER" id="PTHR35043:SF7">
    <property type="entry name" value="TRANSCRIPTION FACTOR DOMAIN-CONTAINING PROTEIN"/>
    <property type="match status" value="1"/>
</dbReference>
<feature type="transmembrane region" description="Helical" evidence="1">
    <location>
        <begin position="62"/>
        <end position="80"/>
    </location>
</feature>
<accession>A0A166PSS5</accession>
<organism evidence="2 3">
    <name type="scientific">Athelia psychrophila</name>
    <dbReference type="NCBI Taxonomy" id="1759441"/>
    <lineage>
        <taxon>Eukaryota</taxon>
        <taxon>Fungi</taxon>
        <taxon>Dikarya</taxon>
        <taxon>Basidiomycota</taxon>
        <taxon>Agaricomycotina</taxon>
        <taxon>Agaricomycetes</taxon>
        <taxon>Agaricomycetidae</taxon>
        <taxon>Atheliales</taxon>
        <taxon>Atheliaceae</taxon>
        <taxon>Athelia</taxon>
    </lineage>
</organism>
<dbReference type="Proteomes" id="UP000076532">
    <property type="component" value="Unassembled WGS sequence"/>
</dbReference>
<dbReference type="OrthoDB" id="9451547at2759"/>
<sequence length="444" mass="50259">MIEPILSAIPANTMCTDIDRCRTLIQIIRSSVIALLAATYLSVHVNISRPNLPWYWKALDRAKIFLVALIFPDWIFMWAVRSFIVARRVRTILEDARKLAEDAWANTEHPPPAWENRWRMFIRYEAGKYLNKYTITHAFYVTMGGLHFYNADGTPVGPLDVPTAYTLIRDGNLLLPSLERIESIAKSTKRGKAFAVLGLVVFLLKCVIRFRNGLPLADFEIMVFAHSSIAVCTFLPWWYKPMDVEETMRVSSYFAQRGVARGPGMFPVRPMWEVAYAYIFGNQDSLYQLSRLEGVPTFWSGEPSSIFDNPQVDQPPPEALRPAFFLSSICGLPLIAIFGVIHWQAANSSVLANETEQKLWTCSAIAITFVPLAIILAWFLCWIPICLGNSEWPNHILRWVGVAGSTIYIVARIVLLVVACLSLGHLPTPVYETLGGNWNAFLQW</sequence>
<keyword evidence="1" id="KW-1133">Transmembrane helix</keyword>
<dbReference type="AlphaFoldDB" id="A0A166PSS5"/>
<dbReference type="PANTHER" id="PTHR35043">
    <property type="entry name" value="TRANSCRIPTION FACTOR DOMAIN-CONTAINING PROTEIN"/>
    <property type="match status" value="1"/>
</dbReference>
<feature type="transmembrane region" description="Helical" evidence="1">
    <location>
        <begin position="365"/>
        <end position="387"/>
    </location>
</feature>
<evidence type="ECO:0000313" key="2">
    <source>
        <dbReference type="EMBL" id="KZP26409.1"/>
    </source>
</evidence>
<feature type="transmembrane region" description="Helical" evidence="1">
    <location>
        <begin position="323"/>
        <end position="345"/>
    </location>
</feature>
<feature type="transmembrane region" description="Helical" evidence="1">
    <location>
        <begin position="24"/>
        <end position="42"/>
    </location>
</feature>
<keyword evidence="1" id="KW-0472">Membrane</keyword>
<evidence type="ECO:0000313" key="3">
    <source>
        <dbReference type="Proteomes" id="UP000076532"/>
    </source>
</evidence>
<proteinExistence type="predicted"/>
<dbReference type="EMBL" id="KV417514">
    <property type="protein sequence ID" value="KZP26409.1"/>
    <property type="molecule type" value="Genomic_DNA"/>
</dbReference>
<keyword evidence="3" id="KW-1185">Reference proteome</keyword>
<keyword evidence="1" id="KW-0812">Transmembrane</keyword>
<name>A0A166PSS5_9AGAM</name>
<feature type="transmembrane region" description="Helical" evidence="1">
    <location>
        <begin position="193"/>
        <end position="210"/>
    </location>
</feature>
<feature type="transmembrane region" description="Helical" evidence="1">
    <location>
        <begin position="399"/>
        <end position="424"/>
    </location>
</feature>
<reference evidence="2 3" key="1">
    <citation type="journal article" date="2016" name="Mol. Biol. Evol.">
        <title>Comparative Genomics of Early-Diverging Mushroom-Forming Fungi Provides Insights into the Origins of Lignocellulose Decay Capabilities.</title>
        <authorList>
            <person name="Nagy L.G."/>
            <person name="Riley R."/>
            <person name="Tritt A."/>
            <person name="Adam C."/>
            <person name="Daum C."/>
            <person name="Floudas D."/>
            <person name="Sun H."/>
            <person name="Yadav J.S."/>
            <person name="Pangilinan J."/>
            <person name="Larsson K.H."/>
            <person name="Matsuura K."/>
            <person name="Barry K."/>
            <person name="Labutti K."/>
            <person name="Kuo R."/>
            <person name="Ohm R.A."/>
            <person name="Bhattacharya S.S."/>
            <person name="Shirouzu T."/>
            <person name="Yoshinaga Y."/>
            <person name="Martin F.M."/>
            <person name="Grigoriev I.V."/>
            <person name="Hibbett D.S."/>
        </authorList>
    </citation>
    <scope>NUCLEOTIDE SEQUENCE [LARGE SCALE GENOMIC DNA]</scope>
    <source>
        <strain evidence="2 3">CBS 109695</strain>
    </source>
</reference>
<feature type="transmembrane region" description="Helical" evidence="1">
    <location>
        <begin position="222"/>
        <end position="239"/>
    </location>
</feature>
<gene>
    <name evidence="2" type="ORF">FIBSPDRAFT_949295</name>
</gene>
<protein>
    <submittedName>
        <fullName evidence="2">Uncharacterized protein</fullName>
    </submittedName>
</protein>